<dbReference type="AlphaFoldDB" id="A0A7W8QQP8"/>
<dbReference type="Proteomes" id="UP000572635">
    <property type="component" value="Unassembled WGS sequence"/>
</dbReference>
<gene>
    <name evidence="1" type="ORF">HDA36_004247</name>
</gene>
<accession>A0A7W8QQP8</accession>
<evidence type="ECO:0000313" key="1">
    <source>
        <dbReference type="EMBL" id="MBB5434163.1"/>
    </source>
</evidence>
<sequence>MSDHIAVDTDAVAKDGSEMNALADYVRELKSRFSSSADALGRPWGEGDAIADSFKENYLPARYGVERFFTALADAFQDTAESTVETAKRLAGADDYGKGLSDRLIGHMGGDGPTRRR</sequence>
<dbReference type="EMBL" id="JACHDB010000001">
    <property type="protein sequence ID" value="MBB5434163.1"/>
    <property type="molecule type" value="Genomic_DNA"/>
</dbReference>
<keyword evidence="2" id="KW-1185">Reference proteome</keyword>
<protein>
    <submittedName>
        <fullName evidence="1">Uncharacterized protein YukE</fullName>
    </submittedName>
</protein>
<dbReference type="RefSeq" id="WP_184394531.1">
    <property type="nucleotide sequence ID" value="NZ_BAAAJD010000021.1"/>
</dbReference>
<name>A0A7W8QQP8_9ACTN</name>
<proteinExistence type="predicted"/>
<organism evidence="1 2">
    <name type="scientific">Nocardiopsis composta</name>
    <dbReference type="NCBI Taxonomy" id="157465"/>
    <lineage>
        <taxon>Bacteria</taxon>
        <taxon>Bacillati</taxon>
        <taxon>Actinomycetota</taxon>
        <taxon>Actinomycetes</taxon>
        <taxon>Streptosporangiales</taxon>
        <taxon>Nocardiopsidaceae</taxon>
        <taxon>Nocardiopsis</taxon>
    </lineage>
</organism>
<comment type="caution">
    <text evidence="1">The sequence shown here is derived from an EMBL/GenBank/DDBJ whole genome shotgun (WGS) entry which is preliminary data.</text>
</comment>
<evidence type="ECO:0000313" key="2">
    <source>
        <dbReference type="Proteomes" id="UP000572635"/>
    </source>
</evidence>
<reference evidence="1 2" key="1">
    <citation type="submission" date="2020-08" db="EMBL/GenBank/DDBJ databases">
        <title>Sequencing the genomes of 1000 actinobacteria strains.</title>
        <authorList>
            <person name="Klenk H.-P."/>
        </authorList>
    </citation>
    <scope>NUCLEOTIDE SEQUENCE [LARGE SCALE GENOMIC DNA]</scope>
    <source>
        <strain evidence="1 2">DSM 44551</strain>
    </source>
</reference>
<dbReference type="Gene3D" id="1.10.287.1060">
    <property type="entry name" value="ESAT-6-like"/>
    <property type="match status" value="1"/>
</dbReference>